<dbReference type="Proteomes" id="UP000236286">
    <property type="component" value="Unassembled WGS sequence"/>
</dbReference>
<dbReference type="AlphaFoldDB" id="A0A2J7TLR2"/>
<gene>
    <name evidence="1" type="ORF">CR492_02025</name>
</gene>
<evidence type="ECO:0000313" key="1">
    <source>
        <dbReference type="EMBL" id="PNG27711.1"/>
    </source>
</evidence>
<sequence>MSPSNKLVYMANQIGKYFSSQKHTDPAAGIADHLRKFWDPAMRAKIVKHLDEGGMDLDPDVRQAVRLLQATSRVDAGALESAAGK</sequence>
<evidence type="ECO:0000313" key="2">
    <source>
        <dbReference type="Proteomes" id="UP000236286"/>
    </source>
</evidence>
<dbReference type="RefSeq" id="WP_102842017.1">
    <property type="nucleotide sequence ID" value="NZ_PDZR01000001.1"/>
</dbReference>
<dbReference type="InterPro" id="IPR021074">
    <property type="entry name" value="Formate_DH_dsu"/>
</dbReference>
<name>A0A2J7TLR2_METSI</name>
<dbReference type="EMBL" id="PDZR01000001">
    <property type="protein sequence ID" value="PNG27711.1"/>
    <property type="molecule type" value="Genomic_DNA"/>
</dbReference>
<accession>A0A2J7TLR2</accession>
<dbReference type="Pfam" id="PF11390">
    <property type="entry name" value="FdsD"/>
    <property type="match status" value="1"/>
</dbReference>
<organism evidence="1 2">
    <name type="scientific">Methylocella silvestris</name>
    <dbReference type="NCBI Taxonomy" id="199596"/>
    <lineage>
        <taxon>Bacteria</taxon>
        <taxon>Pseudomonadati</taxon>
        <taxon>Pseudomonadota</taxon>
        <taxon>Alphaproteobacteria</taxon>
        <taxon>Hyphomicrobiales</taxon>
        <taxon>Beijerinckiaceae</taxon>
        <taxon>Methylocella</taxon>
    </lineage>
</organism>
<protein>
    <submittedName>
        <fullName evidence="1">Formate dehydrogenase</fullName>
    </submittedName>
</protein>
<proteinExistence type="predicted"/>
<comment type="caution">
    <text evidence="1">The sequence shown here is derived from an EMBL/GenBank/DDBJ whole genome shotgun (WGS) entry which is preliminary data.</text>
</comment>
<dbReference type="OrthoDB" id="7409377at2"/>
<reference evidence="1 2" key="1">
    <citation type="submission" date="2017-10" db="EMBL/GenBank/DDBJ databases">
        <title>Genome announcement of Methylocella silvestris TVC from permafrost.</title>
        <authorList>
            <person name="Wang J."/>
            <person name="Geng K."/>
            <person name="Ul-Haque F."/>
            <person name="Crombie A.T."/>
            <person name="Street L.E."/>
            <person name="Wookey P.A."/>
            <person name="Murrell J.C."/>
            <person name="Pratscher J."/>
        </authorList>
    </citation>
    <scope>NUCLEOTIDE SEQUENCE [LARGE SCALE GENOMIC DNA]</scope>
    <source>
        <strain evidence="1 2">TVC</strain>
    </source>
</reference>